<gene>
    <name evidence="1" type="ORF">BLNAU_24988</name>
</gene>
<comment type="caution">
    <text evidence="1">The sequence shown here is derived from an EMBL/GenBank/DDBJ whole genome shotgun (WGS) entry which is preliminary data.</text>
</comment>
<reference evidence="1 2" key="1">
    <citation type="journal article" date="2022" name="bioRxiv">
        <title>Genomics of Preaxostyla Flagellates Illuminates Evolutionary Transitions and the Path Towards Mitochondrial Loss.</title>
        <authorList>
            <person name="Novak L.V.F."/>
            <person name="Treitli S.C."/>
            <person name="Pyrih J."/>
            <person name="Halakuc P."/>
            <person name="Pipaliya S.V."/>
            <person name="Vacek V."/>
            <person name="Brzon O."/>
            <person name="Soukal P."/>
            <person name="Eme L."/>
            <person name="Dacks J.B."/>
            <person name="Karnkowska A."/>
            <person name="Elias M."/>
            <person name="Hampl V."/>
        </authorList>
    </citation>
    <scope>NUCLEOTIDE SEQUENCE [LARGE SCALE GENOMIC DNA]</scope>
    <source>
        <strain evidence="1">NAU3</strain>
        <tissue evidence="1">Gut</tissue>
    </source>
</reference>
<organism evidence="1 2">
    <name type="scientific">Blattamonas nauphoetae</name>
    <dbReference type="NCBI Taxonomy" id="2049346"/>
    <lineage>
        <taxon>Eukaryota</taxon>
        <taxon>Metamonada</taxon>
        <taxon>Preaxostyla</taxon>
        <taxon>Oxymonadida</taxon>
        <taxon>Blattamonas</taxon>
    </lineage>
</organism>
<evidence type="ECO:0000313" key="1">
    <source>
        <dbReference type="EMBL" id="KAK2940107.1"/>
    </source>
</evidence>
<name>A0ABQ9WMX5_9EUKA</name>
<evidence type="ECO:0000313" key="2">
    <source>
        <dbReference type="Proteomes" id="UP001281761"/>
    </source>
</evidence>
<keyword evidence="2" id="KW-1185">Reference proteome</keyword>
<sequence length="158" mass="17434">MTLFTRTVKEVLSAGTDDLFGLNNKSGYLESISSPLTISNGRLERDGKSYGDCLNIVDCEFGSGGLSISDANIVNTSSLIEINTVSGVQNLKVARSTLVSGSLSGKHSRWREKRALAYESKARTMELKVRQFREEQKELTADIELTLPRLSMLSSRLR</sequence>
<dbReference type="Proteomes" id="UP001281761">
    <property type="component" value="Unassembled WGS sequence"/>
</dbReference>
<proteinExistence type="predicted"/>
<protein>
    <submittedName>
        <fullName evidence="1">Uncharacterized protein</fullName>
    </submittedName>
</protein>
<dbReference type="EMBL" id="JARBJD010000743">
    <property type="protein sequence ID" value="KAK2940107.1"/>
    <property type="molecule type" value="Genomic_DNA"/>
</dbReference>
<accession>A0ABQ9WMX5</accession>